<gene>
    <name evidence="3" type="ORF">BDV95DRAFT_499479</name>
</gene>
<keyword evidence="4" id="KW-1185">Reference proteome</keyword>
<dbReference type="Gene3D" id="3.40.710.10">
    <property type="entry name" value="DD-peptidase/beta-lactamase superfamily"/>
    <property type="match status" value="1"/>
</dbReference>
<proteinExistence type="predicted"/>
<dbReference type="EMBL" id="JAADJZ010000017">
    <property type="protein sequence ID" value="KAF2869204.1"/>
    <property type="molecule type" value="Genomic_DNA"/>
</dbReference>
<dbReference type="OrthoDB" id="5946976at2759"/>
<organism evidence="3 4">
    <name type="scientific">Massariosphaeria phaeospora</name>
    <dbReference type="NCBI Taxonomy" id="100035"/>
    <lineage>
        <taxon>Eukaryota</taxon>
        <taxon>Fungi</taxon>
        <taxon>Dikarya</taxon>
        <taxon>Ascomycota</taxon>
        <taxon>Pezizomycotina</taxon>
        <taxon>Dothideomycetes</taxon>
        <taxon>Pleosporomycetidae</taxon>
        <taxon>Pleosporales</taxon>
        <taxon>Pleosporales incertae sedis</taxon>
        <taxon>Massariosphaeria</taxon>
    </lineage>
</organism>
<protein>
    <submittedName>
        <fullName evidence="3">Beta-lactamase/transpeptidase-like protein</fullName>
    </submittedName>
</protein>
<dbReference type="PANTHER" id="PTHR43283:SF3">
    <property type="entry name" value="BETA-LACTAMASE FAMILY PROTEIN (AFU_ORTHOLOGUE AFUA_5G07500)"/>
    <property type="match status" value="1"/>
</dbReference>
<evidence type="ECO:0000313" key="4">
    <source>
        <dbReference type="Proteomes" id="UP000481861"/>
    </source>
</evidence>
<reference evidence="3 4" key="1">
    <citation type="submission" date="2020-01" db="EMBL/GenBank/DDBJ databases">
        <authorList>
            <consortium name="DOE Joint Genome Institute"/>
            <person name="Haridas S."/>
            <person name="Albert R."/>
            <person name="Binder M."/>
            <person name="Bloem J."/>
            <person name="Labutti K."/>
            <person name="Salamov A."/>
            <person name="Andreopoulos B."/>
            <person name="Baker S.E."/>
            <person name="Barry K."/>
            <person name="Bills G."/>
            <person name="Bluhm B.H."/>
            <person name="Cannon C."/>
            <person name="Castanera R."/>
            <person name="Culley D.E."/>
            <person name="Daum C."/>
            <person name="Ezra D."/>
            <person name="Gonzalez J.B."/>
            <person name="Henrissat B."/>
            <person name="Kuo A."/>
            <person name="Liang C."/>
            <person name="Lipzen A."/>
            <person name="Lutzoni F."/>
            <person name="Magnuson J."/>
            <person name="Mondo S."/>
            <person name="Nolan M."/>
            <person name="Ohm R."/>
            <person name="Pangilinan J."/>
            <person name="Park H.-J.H."/>
            <person name="Ramirez L."/>
            <person name="Alfaro M."/>
            <person name="Sun H."/>
            <person name="Tritt A."/>
            <person name="Yoshinaga Y."/>
            <person name="Zwiers L.-H.L."/>
            <person name="Turgeon B.G."/>
            <person name="Goodwin S.B."/>
            <person name="Spatafora J.W."/>
            <person name="Crous P.W."/>
            <person name="Grigoriev I.V."/>
        </authorList>
    </citation>
    <scope>NUCLEOTIDE SEQUENCE [LARGE SCALE GENOMIC DNA]</scope>
    <source>
        <strain evidence="3 4">CBS 611.86</strain>
    </source>
</reference>
<name>A0A7C8MGY7_9PLEO</name>
<feature type="domain" description="Beta-lactamase-related" evidence="1">
    <location>
        <begin position="20"/>
        <end position="376"/>
    </location>
</feature>
<comment type="caution">
    <text evidence="3">The sequence shown here is derived from an EMBL/GenBank/DDBJ whole genome shotgun (WGS) entry which is preliminary data.</text>
</comment>
<dbReference type="Proteomes" id="UP000481861">
    <property type="component" value="Unassembled WGS sequence"/>
</dbReference>
<dbReference type="Gene3D" id="2.40.128.600">
    <property type="match status" value="1"/>
</dbReference>
<dbReference type="PANTHER" id="PTHR43283">
    <property type="entry name" value="BETA-LACTAMASE-RELATED"/>
    <property type="match status" value="1"/>
</dbReference>
<dbReference type="SUPFAM" id="SSF56601">
    <property type="entry name" value="beta-lactamase/transpeptidase-like"/>
    <property type="match status" value="1"/>
</dbReference>
<evidence type="ECO:0000259" key="1">
    <source>
        <dbReference type="Pfam" id="PF00144"/>
    </source>
</evidence>
<evidence type="ECO:0000259" key="2">
    <source>
        <dbReference type="Pfam" id="PF11954"/>
    </source>
</evidence>
<dbReference type="Pfam" id="PF11954">
    <property type="entry name" value="DUF3471"/>
    <property type="match status" value="1"/>
</dbReference>
<dbReference type="AlphaFoldDB" id="A0A7C8MGY7"/>
<dbReference type="InterPro" id="IPR050789">
    <property type="entry name" value="Diverse_Enzym_Activities"/>
</dbReference>
<dbReference type="InterPro" id="IPR012338">
    <property type="entry name" value="Beta-lactam/transpept-like"/>
</dbReference>
<feature type="domain" description="Peptidase S12 Pab87-related C-terminal" evidence="2">
    <location>
        <begin position="423"/>
        <end position="519"/>
    </location>
</feature>
<dbReference type="InterPro" id="IPR001466">
    <property type="entry name" value="Beta-lactam-related"/>
</dbReference>
<accession>A0A7C8MGY7</accession>
<evidence type="ECO:0000313" key="3">
    <source>
        <dbReference type="EMBL" id="KAF2869204.1"/>
    </source>
</evidence>
<dbReference type="Pfam" id="PF00144">
    <property type="entry name" value="Beta-lactamase"/>
    <property type="match status" value="1"/>
</dbReference>
<sequence length="540" mass="58876">MAEPDRLLDRIKAHYPTIRALHVASGAPGLSLGVFHHSRIQHIAHFGRRAIDSPAAPNDDSVYGVASTFKIVTASAIAKLVADGVLGWDTPVRQYLAGLDRSDDFGRQATVRDLLANRTGLPMASFYWGQQNGEQLLDKSEFVALVNSIELVKPFRSTFIYSQWNYALLHLIVESVTGKSFGAYVQEVIFDPLGLKTPTFDVPQGTNVMRHHANRNDGSAHEITTSPFDSASGLAAGTGGKTSLRDQMHLYIALLHAYQHQTANNVDTTPNSPFTYLRTIFSPHIKFPGSTLDKQAYCLGVYRTQLPGNLSCASINSLLPRRDIPVFGAAEAPPLTEEIFHHTGNFPGGVGSMLLVPRTNSGVVVMANATPSMDAPDFIAQILLSALLDTQPPPNLPSLSRKVIQMQTAIFDQAASMVESCKTDTPPSLPLPAYAGSYSNTLGNFKIVVTTRGSGLHVSVQGKPASTYDLVPCDGDTFSWAVDRDHEVVDRGMWINPLPQFHVINFEVDGKCVRSLSWQHDRLMDAEVFLKAGEEAKSKL</sequence>
<dbReference type="InterPro" id="IPR021860">
    <property type="entry name" value="Peptidase_S12_Pab87-rel_C"/>
</dbReference>